<name>A0ABY1RLC7_9XANT</name>
<gene>
    <name evidence="2" type="ORF">PD885_00828</name>
</gene>
<reference evidence="2 3" key="1">
    <citation type="submission" date="2017-05" db="EMBL/GenBank/DDBJ databases">
        <authorList>
            <person name="Blom J."/>
        </authorList>
    </citation>
    <scope>NUCLEOTIDE SEQUENCE [LARGE SCALE GENOMIC DNA]</scope>
    <source>
        <strain evidence="2">PD885</strain>
    </source>
</reference>
<feature type="compositionally biased region" description="Low complexity" evidence="1">
    <location>
        <begin position="77"/>
        <end position="87"/>
    </location>
</feature>
<sequence length="257" mass="27782">MAIATRKRKRYVTMRTGRLPANALRAAPARPINRYAPRWAFSALNAMACSYPFSRNLQRAGAGAFASGQPRTRRAPARPAAAAKRGLRPGGRALRAPVVRLGRVGGRRTLCPLHATQEDVEFACSPIPGSCPRRTRQDRELSPCAAQQPVRNVVVDRRTCNVQSPSRRSDALSGAVPESRRATNVCCRSVSACVGATAPQPHAATRVRATHAPRAVNWAGTSAISGWRAWSSTFFGFITLRIPPCAHFPPRARGASE</sequence>
<evidence type="ECO:0000313" key="2">
    <source>
        <dbReference type="EMBL" id="SMQ98091.1"/>
    </source>
</evidence>
<feature type="region of interest" description="Disordered" evidence="1">
    <location>
        <begin position="64"/>
        <end position="87"/>
    </location>
</feature>
<accession>A0ABY1RLC7</accession>
<evidence type="ECO:0000313" key="3">
    <source>
        <dbReference type="Proteomes" id="UP000195877"/>
    </source>
</evidence>
<dbReference type="Proteomes" id="UP000195877">
    <property type="component" value="Chromosome 1"/>
</dbReference>
<proteinExistence type="predicted"/>
<organism evidence="2 3">
    <name type="scientific">Xanthomonas fragariae</name>
    <dbReference type="NCBI Taxonomy" id="48664"/>
    <lineage>
        <taxon>Bacteria</taxon>
        <taxon>Pseudomonadati</taxon>
        <taxon>Pseudomonadota</taxon>
        <taxon>Gammaproteobacteria</taxon>
        <taxon>Lysobacterales</taxon>
        <taxon>Lysobacteraceae</taxon>
        <taxon>Xanthomonas</taxon>
    </lineage>
</organism>
<protein>
    <submittedName>
        <fullName evidence="2">Uncharacterized protein</fullName>
    </submittedName>
</protein>
<keyword evidence="3" id="KW-1185">Reference proteome</keyword>
<evidence type="ECO:0000256" key="1">
    <source>
        <dbReference type="SAM" id="MobiDB-lite"/>
    </source>
</evidence>
<dbReference type="EMBL" id="LT853882">
    <property type="protein sequence ID" value="SMQ98091.1"/>
    <property type="molecule type" value="Genomic_DNA"/>
</dbReference>